<dbReference type="InterPro" id="IPR003959">
    <property type="entry name" value="ATPase_AAA_core"/>
</dbReference>
<evidence type="ECO:0000256" key="1">
    <source>
        <dbReference type="ARBA" id="ARBA00022741"/>
    </source>
</evidence>
<evidence type="ECO:0000256" key="2">
    <source>
        <dbReference type="ARBA" id="ARBA00022840"/>
    </source>
</evidence>
<evidence type="ECO:0000313" key="5">
    <source>
        <dbReference type="Proteomes" id="UP000245622"/>
    </source>
</evidence>
<dbReference type="RefSeq" id="WP_180703616.1">
    <property type="nucleotide sequence ID" value="NZ_LN555523.1"/>
</dbReference>
<keyword evidence="5" id="KW-1185">Reference proteome</keyword>
<name>A0A1V1I149_9FIRM</name>
<dbReference type="InterPro" id="IPR003439">
    <property type="entry name" value="ABC_transporter-like_ATP-bd"/>
</dbReference>
<dbReference type="GO" id="GO:0005524">
    <property type="term" value="F:ATP binding"/>
    <property type="evidence" value="ECO:0007669"/>
    <property type="project" value="UniProtKB-KW"/>
</dbReference>
<keyword evidence="2" id="KW-0067">ATP-binding</keyword>
<evidence type="ECO:0000259" key="3">
    <source>
        <dbReference type="SMART" id="SM00382"/>
    </source>
</evidence>
<gene>
    <name evidence="4" type="ORF">CRIB_1337</name>
</gene>
<feature type="domain" description="AAA+ ATPase" evidence="3">
    <location>
        <begin position="28"/>
        <end position="309"/>
    </location>
</feature>
<reference evidence="4 5" key="1">
    <citation type="submission" date="2014-04" db="EMBL/GenBank/DDBJ databases">
        <authorList>
            <person name="Hornung B.V."/>
        </authorList>
    </citation>
    <scope>NUCLEOTIDE SEQUENCE [LARGE SCALE GENOMIC DNA]</scope>
    <source>
        <strain evidence="4 5">CRIB</strain>
    </source>
</reference>
<dbReference type="InterPro" id="IPR027417">
    <property type="entry name" value="P-loop_NTPase"/>
</dbReference>
<dbReference type="InterPro" id="IPR051396">
    <property type="entry name" value="Bact_Antivir_Def_Nuclease"/>
</dbReference>
<evidence type="ECO:0000313" key="4">
    <source>
        <dbReference type="EMBL" id="CED93946.1"/>
    </source>
</evidence>
<dbReference type="KEGG" id="ril:CRIB_1337"/>
<keyword evidence="1" id="KW-0547">Nucleotide-binding</keyword>
<dbReference type="AlphaFoldDB" id="A0A1V1I149"/>
<organism evidence="4 5">
    <name type="scientific">Romboutsia ilealis</name>
    <dbReference type="NCBI Taxonomy" id="1115758"/>
    <lineage>
        <taxon>Bacteria</taxon>
        <taxon>Bacillati</taxon>
        <taxon>Bacillota</taxon>
        <taxon>Clostridia</taxon>
        <taxon>Peptostreptococcales</taxon>
        <taxon>Peptostreptococcaceae</taxon>
        <taxon>Romboutsia</taxon>
    </lineage>
</organism>
<sequence length="407" mass="47134">MKIKNIKFNKHKILGNLEVDFLDRNKEILDTVVIIGENGSGKTTLLKSIYNQMNWNTKVYEEIDAKVELDATKDEIKLIANTQCGSDTAMWNGVKSKLYINEFIDEVKSGNEYSFQGEIKSKIIYMPTEINFNELNRVDRTFKYEYEFLNEVNQNIARDLPSAIVNAINTEVFKNEELPPKKSIEKICNDINSIFDCMDLSVKFIGLSKDEETRPIFKDSTGNEFDINGLSSGEKQLFIRALSLKFLNANNSIILIDEPEISLHPEWQRKIIKVYENIGKNNQLIIATHSPHIVADIKAEQLRVIKRDEDGVNITPIDNLEETYLQTYESILKHTMGIKSNRSDTGELYFKILRNELDANTYESDAFKEAYRYLKTYLGEYDKDLISIDMEIARRNRKKAREDDKSR</sequence>
<dbReference type="Gene3D" id="3.40.50.300">
    <property type="entry name" value="P-loop containing nucleotide triphosphate hydrolases"/>
    <property type="match status" value="1"/>
</dbReference>
<dbReference type="Pfam" id="PF13304">
    <property type="entry name" value="AAA_21"/>
    <property type="match status" value="1"/>
</dbReference>
<proteinExistence type="predicted"/>
<dbReference type="GeneID" id="82205374"/>
<dbReference type="GO" id="GO:0016887">
    <property type="term" value="F:ATP hydrolysis activity"/>
    <property type="evidence" value="ECO:0007669"/>
    <property type="project" value="InterPro"/>
</dbReference>
<dbReference type="EMBL" id="LN555523">
    <property type="protein sequence ID" value="CED93946.1"/>
    <property type="molecule type" value="Genomic_DNA"/>
</dbReference>
<dbReference type="InterPro" id="IPR003593">
    <property type="entry name" value="AAA+_ATPase"/>
</dbReference>
<dbReference type="Pfam" id="PF00005">
    <property type="entry name" value="ABC_tran"/>
    <property type="match status" value="1"/>
</dbReference>
<dbReference type="Proteomes" id="UP000245622">
    <property type="component" value="Chromosome 1"/>
</dbReference>
<dbReference type="SUPFAM" id="SSF52540">
    <property type="entry name" value="P-loop containing nucleoside triphosphate hydrolases"/>
    <property type="match status" value="1"/>
</dbReference>
<dbReference type="PANTHER" id="PTHR43581:SF2">
    <property type="entry name" value="EXCINUCLEASE ATPASE SUBUNIT"/>
    <property type="match status" value="1"/>
</dbReference>
<dbReference type="PANTHER" id="PTHR43581">
    <property type="entry name" value="ATP/GTP PHOSPHATASE"/>
    <property type="match status" value="1"/>
</dbReference>
<protein>
    <submittedName>
        <fullName evidence="4">ABC transporter</fullName>
    </submittedName>
</protein>
<accession>A0A1V1I149</accession>
<dbReference type="SMART" id="SM00382">
    <property type="entry name" value="AAA"/>
    <property type="match status" value="1"/>
</dbReference>